<dbReference type="Proteomes" id="UP000324748">
    <property type="component" value="Unassembled WGS sequence"/>
</dbReference>
<proteinExistence type="predicted"/>
<evidence type="ECO:0000256" key="1">
    <source>
        <dbReference type="SAM" id="MobiDB-lite"/>
    </source>
</evidence>
<dbReference type="OrthoDB" id="10540076at2759"/>
<protein>
    <submittedName>
        <fullName evidence="3">Uncharacterized protein</fullName>
    </submittedName>
</protein>
<evidence type="ECO:0000313" key="5">
    <source>
        <dbReference type="Proteomes" id="UP000325313"/>
    </source>
</evidence>
<organism evidence="3 5">
    <name type="scientific">Puccinia graminis f. sp. tritici</name>
    <dbReference type="NCBI Taxonomy" id="56615"/>
    <lineage>
        <taxon>Eukaryota</taxon>
        <taxon>Fungi</taxon>
        <taxon>Dikarya</taxon>
        <taxon>Basidiomycota</taxon>
        <taxon>Pucciniomycotina</taxon>
        <taxon>Pucciniomycetes</taxon>
        <taxon>Pucciniales</taxon>
        <taxon>Pucciniaceae</taxon>
        <taxon>Puccinia</taxon>
    </lineage>
</organism>
<evidence type="ECO:0000313" key="4">
    <source>
        <dbReference type="Proteomes" id="UP000324748"/>
    </source>
</evidence>
<dbReference type="AlphaFoldDB" id="A0A5B0RT48"/>
<name>A0A5B0RT48_PUCGR</name>
<comment type="caution">
    <text evidence="3">The sequence shown here is derived from an EMBL/GenBank/DDBJ whole genome shotgun (WGS) entry which is preliminary data.</text>
</comment>
<dbReference type="Proteomes" id="UP000325313">
    <property type="component" value="Unassembled WGS sequence"/>
</dbReference>
<feature type="region of interest" description="Disordered" evidence="1">
    <location>
        <begin position="63"/>
        <end position="112"/>
    </location>
</feature>
<feature type="compositionally biased region" description="Polar residues" evidence="1">
    <location>
        <begin position="103"/>
        <end position="112"/>
    </location>
</feature>
<evidence type="ECO:0000313" key="3">
    <source>
        <dbReference type="EMBL" id="KAA1128498.1"/>
    </source>
</evidence>
<keyword evidence="4" id="KW-1185">Reference proteome</keyword>
<evidence type="ECO:0000313" key="2">
    <source>
        <dbReference type="EMBL" id="KAA1064445.1"/>
    </source>
</evidence>
<gene>
    <name evidence="2" type="ORF">PGT21_003202</name>
    <name evidence="3" type="ORF">PGTUg99_017532</name>
</gene>
<reference evidence="4 5" key="1">
    <citation type="submission" date="2019-05" db="EMBL/GenBank/DDBJ databases">
        <title>Emergence of the Ug99 lineage of the wheat stem rust pathogen through somatic hybridization.</title>
        <authorList>
            <person name="Li F."/>
            <person name="Upadhyaya N.M."/>
            <person name="Sperschneider J."/>
            <person name="Matny O."/>
            <person name="Nguyen-Phuc H."/>
            <person name="Mago R."/>
            <person name="Raley C."/>
            <person name="Miller M.E."/>
            <person name="Silverstein K.A.T."/>
            <person name="Henningsen E."/>
            <person name="Hirsch C.D."/>
            <person name="Visser B."/>
            <person name="Pretorius Z.A."/>
            <person name="Steffenson B.J."/>
            <person name="Schwessinger B."/>
            <person name="Dodds P.N."/>
            <person name="Figueroa M."/>
        </authorList>
    </citation>
    <scope>NUCLEOTIDE SEQUENCE [LARGE SCALE GENOMIC DNA]</scope>
    <source>
        <strain evidence="2">21-0</strain>
        <strain evidence="3 5">Ug99</strain>
    </source>
</reference>
<accession>A0A5B0RT48</accession>
<feature type="compositionally biased region" description="Basic and acidic residues" evidence="1">
    <location>
        <begin position="83"/>
        <end position="93"/>
    </location>
</feature>
<dbReference type="EMBL" id="VSWC01000197">
    <property type="protein sequence ID" value="KAA1064445.1"/>
    <property type="molecule type" value="Genomic_DNA"/>
</dbReference>
<sequence length="112" mass="12258">MSRICGTVAVSTFSQFLVEPIDLTYYPQSCKITDSADKAPNHKVARKLSHDLTADISTTTAIRRKKIQKTEQKGIESNPSVVDNRKESGRITEGHPSGKAKVKTSSLLSRIG</sequence>
<dbReference type="EMBL" id="VDEP01000141">
    <property type="protein sequence ID" value="KAA1128498.1"/>
    <property type="molecule type" value="Genomic_DNA"/>
</dbReference>